<proteinExistence type="predicted"/>
<accession>A0A0B6YXU1</accession>
<gene>
    <name evidence="1" type="primary">ORF39081</name>
</gene>
<evidence type="ECO:0000313" key="1">
    <source>
        <dbReference type="EMBL" id="CEK60325.1"/>
    </source>
</evidence>
<reference evidence="1" key="1">
    <citation type="submission" date="2014-12" db="EMBL/GenBank/DDBJ databases">
        <title>Insight into the proteome of Arion vulgaris.</title>
        <authorList>
            <person name="Aradska J."/>
            <person name="Bulat T."/>
            <person name="Smidak R."/>
            <person name="Sarate P."/>
            <person name="Gangsoo J."/>
            <person name="Sialana F."/>
            <person name="Bilban M."/>
            <person name="Lubec G."/>
        </authorList>
    </citation>
    <scope>NUCLEOTIDE SEQUENCE</scope>
    <source>
        <tissue evidence="1">Skin</tissue>
    </source>
</reference>
<protein>
    <submittedName>
        <fullName evidence="1">Uncharacterized protein</fullName>
    </submittedName>
</protein>
<feature type="non-terminal residue" evidence="1">
    <location>
        <position position="1"/>
    </location>
</feature>
<sequence length="70" mass="8147">RPQAHRPGSDTYQNSCISEVDHRGRRRYRTDDNIFNLRKLKFYTNMKESTSSNLLFAADCAHLISAEEDV</sequence>
<feature type="non-terminal residue" evidence="1">
    <location>
        <position position="70"/>
    </location>
</feature>
<dbReference type="EMBL" id="HACG01013460">
    <property type="protein sequence ID" value="CEK60325.1"/>
    <property type="molecule type" value="Transcribed_RNA"/>
</dbReference>
<organism evidence="1">
    <name type="scientific">Arion vulgaris</name>
    <dbReference type="NCBI Taxonomy" id="1028688"/>
    <lineage>
        <taxon>Eukaryota</taxon>
        <taxon>Metazoa</taxon>
        <taxon>Spiralia</taxon>
        <taxon>Lophotrochozoa</taxon>
        <taxon>Mollusca</taxon>
        <taxon>Gastropoda</taxon>
        <taxon>Heterobranchia</taxon>
        <taxon>Euthyneura</taxon>
        <taxon>Panpulmonata</taxon>
        <taxon>Eupulmonata</taxon>
        <taxon>Stylommatophora</taxon>
        <taxon>Helicina</taxon>
        <taxon>Arionoidea</taxon>
        <taxon>Arionidae</taxon>
        <taxon>Arion</taxon>
    </lineage>
</organism>
<name>A0A0B6YXU1_9EUPU</name>
<dbReference type="AlphaFoldDB" id="A0A0B6YXU1"/>